<keyword evidence="5" id="KW-0539">Nucleus</keyword>
<accession>A0A080Z6E5</accession>
<keyword evidence="4" id="KW-0862">Zinc</keyword>
<evidence type="ECO:0000256" key="3">
    <source>
        <dbReference type="ARBA" id="ARBA00022771"/>
    </source>
</evidence>
<reference evidence="7 8" key="1">
    <citation type="submission" date="2013-11" db="EMBL/GenBank/DDBJ databases">
        <title>The Genome Sequence of Phytophthora parasitica P1976.</title>
        <authorList>
            <consortium name="The Broad Institute Genomics Platform"/>
            <person name="Russ C."/>
            <person name="Tyler B."/>
            <person name="Panabieres F."/>
            <person name="Shan W."/>
            <person name="Tripathy S."/>
            <person name="Grunwald N."/>
            <person name="Machado M."/>
            <person name="Johnson C.S."/>
            <person name="Walker B."/>
            <person name="Young S."/>
            <person name="Zeng Q."/>
            <person name="Gargeya S."/>
            <person name="Fitzgerald M."/>
            <person name="Haas B."/>
            <person name="Abouelleil A."/>
            <person name="Allen A.W."/>
            <person name="Alvarado L."/>
            <person name="Arachchi H.M."/>
            <person name="Berlin A.M."/>
            <person name="Chapman S.B."/>
            <person name="Gainer-Dewar J."/>
            <person name="Goldberg J."/>
            <person name="Griggs A."/>
            <person name="Gujja S."/>
            <person name="Hansen M."/>
            <person name="Howarth C."/>
            <person name="Imamovic A."/>
            <person name="Ireland A."/>
            <person name="Larimer J."/>
            <person name="McCowan C."/>
            <person name="Murphy C."/>
            <person name="Pearson M."/>
            <person name="Poon T.W."/>
            <person name="Priest M."/>
            <person name="Roberts A."/>
            <person name="Saif S."/>
            <person name="Shea T."/>
            <person name="Sisk P."/>
            <person name="Sykes S."/>
            <person name="Wortman J."/>
            <person name="Nusbaum C."/>
            <person name="Birren B."/>
        </authorList>
    </citation>
    <scope>NUCLEOTIDE SEQUENCE [LARGE SCALE GENOMIC DNA]</scope>
    <source>
        <strain evidence="7 8">P1976</strain>
    </source>
</reference>
<evidence type="ECO:0008006" key="9">
    <source>
        <dbReference type="Google" id="ProtNLM"/>
    </source>
</evidence>
<comment type="subcellular location">
    <subcellularLocation>
        <location evidence="1">Nucleus</location>
    </subcellularLocation>
</comment>
<dbReference type="GO" id="GO:0005634">
    <property type="term" value="C:nucleus"/>
    <property type="evidence" value="ECO:0007669"/>
    <property type="project" value="UniProtKB-SubCell"/>
</dbReference>
<feature type="compositionally biased region" description="Polar residues" evidence="6">
    <location>
        <begin position="175"/>
        <end position="191"/>
    </location>
</feature>
<evidence type="ECO:0000313" key="8">
    <source>
        <dbReference type="Proteomes" id="UP000028582"/>
    </source>
</evidence>
<feature type="region of interest" description="Disordered" evidence="6">
    <location>
        <begin position="171"/>
        <end position="191"/>
    </location>
</feature>
<feature type="compositionally biased region" description="Low complexity" evidence="6">
    <location>
        <begin position="31"/>
        <end position="53"/>
    </location>
</feature>
<dbReference type="Proteomes" id="UP000028582">
    <property type="component" value="Unassembled WGS sequence"/>
</dbReference>
<evidence type="ECO:0000256" key="4">
    <source>
        <dbReference type="ARBA" id="ARBA00022833"/>
    </source>
</evidence>
<dbReference type="InterPro" id="IPR052035">
    <property type="entry name" value="ZnF_BED_domain_contain"/>
</dbReference>
<name>A0A080Z6E5_PHYNI</name>
<organism evidence="7 8">
    <name type="scientific">Phytophthora nicotianae P1976</name>
    <dbReference type="NCBI Taxonomy" id="1317066"/>
    <lineage>
        <taxon>Eukaryota</taxon>
        <taxon>Sar</taxon>
        <taxon>Stramenopiles</taxon>
        <taxon>Oomycota</taxon>
        <taxon>Peronosporomycetes</taxon>
        <taxon>Peronosporales</taxon>
        <taxon>Peronosporaceae</taxon>
        <taxon>Phytophthora</taxon>
    </lineage>
</organism>
<dbReference type="PANTHER" id="PTHR46481">
    <property type="entry name" value="ZINC FINGER BED DOMAIN-CONTAINING PROTEIN 4"/>
    <property type="match status" value="1"/>
</dbReference>
<dbReference type="GO" id="GO:0008270">
    <property type="term" value="F:zinc ion binding"/>
    <property type="evidence" value="ECO:0007669"/>
    <property type="project" value="UniProtKB-KW"/>
</dbReference>
<evidence type="ECO:0000256" key="2">
    <source>
        <dbReference type="ARBA" id="ARBA00022723"/>
    </source>
</evidence>
<evidence type="ECO:0000313" key="7">
    <source>
        <dbReference type="EMBL" id="ETO62206.1"/>
    </source>
</evidence>
<protein>
    <recommendedName>
        <fullName evidence="9">BED-type domain-containing protein</fullName>
    </recommendedName>
</protein>
<evidence type="ECO:0000256" key="1">
    <source>
        <dbReference type="ARBA" id="ARBA00004123"/>
    </source>
</evidence>
<comment type="caution">
    <text evidence="7">The sequence shown here is derived from an EMBL/GenBank/DDBJ whole genome shotgun (WGS) entry which is preliminary data.</text>
</comment>
<dbReference type="AlphaFoldDB" id="A0A080Z6E5"/>
<feature type="non-terminal residue" evidence="7">
    <location>
        <position position="1"/>
    </location>
</feature>
<sequence>WKAHPGERSVYDDPDAFEIIGPGQSRRQLASQDSESTITESEDSGCSQSSVDSTSDSRVWVDAYGIPVEVHHYRQLGKRDDVWDIAHVLSSPYATRYDDDAGRFTHVCVLCALRLTSHRNASEDAWEGALRKFNHTSNVKDHLVAKHSSHPIGKAEATKRVKRARRQLEDACSQVPGSMTTDTSSVDHSTKGSMKQGALKKLWGPSNMQLRAYIAKWLINDGLPYNTVTSESFRSLMEVATGKPDVVVLSAQTFNDVLAASFLRFREMAKRLLEIEYTSAYKRPFLNLMHDMWTAGTGKKDVIGTSMSLIDKDWTFRTVALLVTVFNESHDSGVVQKKISSRIVELYDVDIGCMAHFVMSDTAPAARKVSKLYEDEYQWTARCTY</sequence>
<evidence type="ECO:0000256" key="6">
    <source>
        <dbReference type="SAM" id="MobiDB-lite"/>
    </source>
</evidence>
<feature type="region of interest" description="Disordered" evidence="6">
    <location>
        <begin position="22"/>
        <end position="53"/>
    </location>
</feature>
<keyword evidence="3" id="KW-0863">Zinc-finger</keyword>
<proteinExistence type="predicted"/>
<evidence type="ECO:0000256" key="5">
    <source>
        <dbReference type="ARBA" id="ARBA00023242"/>
    </source>
</evidence>
<keyword evidence="2" id="KW-0479">Metal-binding</keyword>
<dbReference type="EMBL" id="ANJA01003635">
    <property type="protein sequence ID" value="ETO62206.1"/>
    <property type="molecule type" value="Genomic_DNA"/>
</dbReference>
<gene>
    <name evidence="7" type="ORF">F444_19864</name>
</gene>
<dbReference type="PANTHER" id="PTHR46481:SF10">
    <property type="entry name" value="ZINC FINGER BED DOMAIN-CONTAINING PROTEIN 39"/>
    <property type="match status" value="1"/>
</dbReference>